<proteinExistence type="predicted"/>
<organism evidence="1 2">
    <name type="scientific">Vitis rotundifolia</name>
    <name type="common">Muscadine grape</name>
    <dbReference type="NCBI Taxonomy" id="103349"/>
    <lineage>
        <taxon>Eukaryota</taxon>
        <taxon>Viridiplantae</taxon>
        <taxon>Streptophyta</taxon>
        <taxon>Embryophyta</taxon>
        <taxon>Tracheophyta</taxon>
        <taxon>Spermatophyta</taxon>
        <taxon>Magnoliopsida</taxon>
        <taxon>eudicotyledons</taxon>
        <taxon>Gunneridae</taxon>
        <taxon>Pentapetalae</taxon>
        <taxon>rosids</taxon>
        <taxon>Vitales</taxon>
        <taxon>Vitaceae</taxon>
        <taxon>Viteae</taxon>
        <taxon>Vitis</taxon>
    </lineage>
</organism>
<sequence length="50" mass="5677">MAEEMAYGRYVGAPVDLKGRQYSQTVETMDCMELLKNGFSLQWIGINCVE</sequence>
<comment type="caution">
    <text evidence="1">The sequence shown here is derived from an EMBL/GenBank/DDBJ whole genome shotgun (WGS) entry which is preliminary data.</text>
</comment>
<evidence type="ECO:0000313" key="2">
    <source>
        <dbReference type="Proteomes" id="UP001168098"/>
    </source>
</evidence>
<keyword evidence="2" id="KW-1185">Reference proteome</keyword>
<dbReference type="EMBL" id="JARBHA010000001">
    <property type="protein sequence ID" value="KAJ9708249.1"/>
    <property type="molecule type" value="Genomic_DNA"/>
</dbReference>
<accession>A0AA39E653</accession>
<reference evidence="1 2" key="1">
    <citation type="journal article" date="2023" name="BMC Biotechnol.">
        <title>Vitis rotundifolia cv Carlos genome sequencing.</title>
        <authorList>
            <person name="Huff M."/>
            <person name="Hulse-Kemp A."/>
            <person name="Scheffler B."/>
            <person name="Youngblood R."/>
            <person name="Simpson S."/>
            <person name="Babiker E."/>
            <person name="Staton M."/>
        </authorList>
    </citation>
    <scope>NUCLEOTIDE SEQUENCE [LARGE SCALE GENOMIC DNA]</scope>
    <source>
        <tissue evidence="1">Leaf</tissue>
    </source>
</reference>
<dbReference type="AlphaFoldDB" id="A0AA39E653"/>
<dbReference type="Proteomes" id="UP001168098">
    <property type="component" value="Unassembled WGS sequence"/>
</dbReference>
<evidence type="ECO:0000313" key="1">
    <source>
        <dbReference type="EMBL" id="KAJ9708249.1"/>
    </source>
</evidence>
<gene>
    <name evidence="1" type="ORF">PVL29_000353</name>
</gene>
<name>A0AA39E653_VITRO</name>
<protein>
    <submittedName>
        <fullName evidence="1">Uncharacterized protein</fullName>
    </submittedName>
</protein>